<dbReference type="AlphaFoldDB" id="A0A448I5H5"/>
<feature type="domain" description="Sodium/calcium exchanger membrane region" evidence="6">
    <location>
        <begin position="189"/>
        <end position="331"/>
    </location>
</feature>
<gene>
    <name evidence="7" type="primary">yrbG</name>
    <name evidence="7" type="ORF">NCTC10485_02048</name>
</gene>
<dbReference type="GO" id="GO:0005886">
    <property type="term" value="C:plasma membrane"/>
    <property type="evidence" value="ECO:0007669"/>
    <property type="project" value="TreeGrafter"/>
</dbReference>
<evidence type="ECO:0000256" key="3">
    <source>
        <dbReference type="ARBA" id="ARBA00022989"/>
    </source>
</evidence>
<dbReference type="GO" id="GO:0006874">
    <property type="term" value="P:intracellular calcium ion homeostasis"/>
    <property type="evidence" value="ECO:0007669"/>
    <property type="project" value="TreeGrafter"/>
</dbReference>
<feature type="transmembrane region" description="Helical" evidence="5">
    <location>
        <begin position="6"/>
        <end position="28"/>
    </location>
</feature>
<evidence type="ECO:0000256" key="4">
    <source>
        <dbReference type="ARBA" id="ARBA00023136"/>
    </source>
</evidence>
<dbReference type="InterPro" id="IPR044880">
    <property type="entry name" value="NCX_ion-bd_dom_sf"/>
</dbReference>
<organism evidence="7 8">
    <name type="scientific">Mycolicibacterium chitae</name>
    <name type="common">Mycobacterium chitae</name>
    <dbReference type="NCBI Taxonomy" id="1792"/>
    <lineage>
        <taxon>Bacteria</taxon>
        <taxon>Bacillati</taxon>
        <taxon>Actinomycetota</taxon>
        <taxon>Actinomycetes</taxon>
        <taxon>Mycobacteriales</taxon>
        <taxon>Mycobacteriaceae</taxon>
        <taxon>Mycolicibacterium</taxon>
    </lineage>
</organism>
<dbReference type="EMBL" id="LR134355">
    <property type="protein sequence ID" value="VEG47761.1"/>
    <property type="molecule type" value="Genomic_DNA"/>
</dbReference>
<evidence type="ECO:0000256" key="5">
    <source>
        <dbReference type="SAM" id="Phobius"/>
    </source>
</evidence>
<keyword evidence="2 5" id="KW-0812">Transmembrane</keyword>
<feature type="transmembrane region" description="Helical" evidence="5">
    <location>
        <begin position="223"/>
        <end position="246"/>
    </location>
</feature>
<dbReference type="Gene3D" id="1.20.1420.30">
    <property type="entry name" value="NCX, central ion-binding region"/>
    <property type="match status" value="1"/>
</dbReference>
<keyword evidence="4 5" id="KW-0472">Membrane</keyword>
<comment type="subcellular location">
    <subcellularLocation>
        <location evidence="1">Membrane</location>
        <topology evidence="1">Multi-pass membrane protein</topology>
    </subcellularLocation>
</comment>
<feature type="transmembrane region" description="Helical" evidence="5">
    <location>
        <begin position="114"/>
        <end position="130"/>
    </location>
</feature>
<feature type="transmembrane region" description="Helical" evidence="5">
    <location>
        <begin position="189"/>
        <end position="211"/>
    </location>
</feature>
<dbReference type="NCBIfam" id="TIGR00367">
    <property type="entry name" value="calcium/sodium antiporter"/>
    <property type="match status" value="1"/>
</dbReference>
<sequence length="335" mass="34213">MGGHDGLASTLMAADLGWLAIGLIALVVGSEWLVKGGSRLASGLGISPILVGLTVVSIGTSMPELAVGLRAAASGNGSLAVGNIAGTNIVNVLLILGLSALIRPLSLHLRTPKLDLPMMTAAALLLWLLAADGTLAMSGGAVLTVAALLYTAVLIVSARRESQSVQAEFADEYATPVIGRSRGAMARELALLLVGIVVVVIGADWLVGGAVGVAQTFGVSDAFIGLTVVAIGTSAPELATTLVATFRGERDIAIGNLLGSSVYNILLILGLTVLGAGRPLHLDPDLVRIDIPLMALVALVCIPIFLTGRRVSRREGGAMVAAYLAYLTFLVISQT</sequence>
<evidence type="ECO:0000256" key="2">
    <source>
        <dbReference type="ARBA" id="ARBA00022692"/>
    </source>
</evidence>
<reference evidence="7 8" key="1">
    <citation type="submission" date="2018-12" db="EMBL/GenBank/DDBJ databases">
        <authorList>
            <consortium name="Pathogen Informatics"/>
        </authorList>
    </citation>
    <scope>NUCLEOTIDE SEQUENCE [LARGE SCALE GENOMIC DNA]</scope>
    <source>
        <strain evidence="7 8">NCTC10485</strain>
    </source>
</reference>
<dbReference type="GO" id="GO:0005262">
    <property type="term" value="F:calcium channel activity"/>
    <property type="evidence" value="ECO:0007669"/>
    <property type="project" value="TreeGrafter"/>
</dbReference>
<keyword evidence="3 5" id="KW-1133">Transmembrane helix</keyword>
<dbReference type="PANTHER" id="PTHR10846">
    <property type="entry name" value="SODIUM/POTASSIUM/CALCIUM EXCHANGER"/>
    <property type="match status" value="1"/>
</dbReference>
<evidence type="ECO:0000313" key="8">
    <source>
        <dbReference type="Proteomes" id="UP000282551"/>
    </source>
</evidence>
<dbReference type="InterPro" id="IPR004481">
    <property type="entry name" value="K/Na/Ca-exchanger"/>
</dbReference>
<feature type="transmembrane region" description="Helical" evidence="5">
    <location>
        <begin position="40"/>
        <end position="60"/>
    </location>
</feature>
<dbReference type="GO" id="GO:0008273">
    <property type="term" value="F:calcium, potassium:sodium antiporter activity"/>
    <property type="evidence" value="ECO:0007669"/>
    <property type="project" value="TreeGrafter"/>
</dbReference>
<feature type="transmembrane region" description="Helical" evidence="5">
    <location>
        <begin position="253"/>
        <end position="274"/>
    </location>
</feature>
<proteinExistence type="predicted"/>
<keyword evidence="8" id="KW-1185">Reference proteome</keyword>
<evidence type="ECO:0000256" key="1">
    <source>
        <dbReference type="ARBA" id="ARBA00004141"/>
    </source>
</evidence>
<feature type="domain" description="Sodium/calcium exchanger membrane region" evidence="6">
    <location>
        <begin position="16"/>
        <end position="155"/>
    </location>
</feature>
<feature type="transmembrane region" description="Helical" evidence="5">
    <location>
        <begin position="80"/>
        <end position="102"/>
    </location>
</feature>
<feature type="transmembrane region" description="Helical" evidence="5">
    <location>
        <begin position="136"/>
        <end position="156"/>
    </location>
</feature>
<protein>
    <submittedName>
        <fullName evidence="7">CaCA family Na(+)/Ca(+) antiporter</fullName>
    </submittedName>
</protein>
<feature type="transmembrane region" description="Helical" evidence="5">
    <location>
        <begin position="318"/>
        <end position="334"/>
    </location>
</feature>
<dbReference type="InterPro" id="IPR004837">
    <property type="entry name" value="NaCa_Exmemb"/>
</dbReference>
<evidence type="ECO:0000313" key="7">
    <source>
        <dbReference type="EMBL" id="VEG47761.1"/>
    </source>
</evidence>
<accession>A0A448I5H5</accession>
<dbReference type="Pfam" id="PF01699">
    <property type="entry name" value="Na_Ca_ex"/>
    <property type="match status" value="2"/>
</dbReference>
<evidence type="ECO:0000259" key="6">
    <source>
        <dbReference type="Pfam" id="PF01699"/>
    </source>
</evidence>
<name>A0A448I5H5_MYCCI</name>
<dbReference type="Proteomes" id="UP000282551">
    <property type="component" value="Chromosome"/>
</dbReference>
<dbReference type="Gene3D" id="6.10.280.80">
    <property type="entry name" value="NCX, peripheral helical region"/>
    <property type="match status" value="1"/>
</dbReference>
<dbReference type="PANTHER" id="PTHR10846:SF8">
    <property type="entry name" value="INNER MEMBRANE PROTEIN YRBG"/>
    <property type="match status" value="1"/>
</dbReference>
<feature type="transmembrane region" description="Helical" evidence="5">
    <location>
        <begin position="286"/>
        <end position="306"/>
    </location>
</feature>